<gene>
    <name evidence="2" type="ORF">DVA86_07555</name>
</gene>
<reference evidence="2 3" key="1">
    <citation type="submission" date="2018-07" db="EMBL/GenBank/DDBJ databases">
        <title>Draft genome of the type strain Streptomyces armeniacus ATCC 15676.</title>
        <authorList>
            <person name="Labana P."/>
            <person name="Gosse J.T."/>
            <person name="Boddy C.N."/>
        </authorList>
    </citation>
    <scope>NUCLEOTIDE SEQUENCE [LARGE SCALE GENOMIC DNA]</scope>
    <source>
        <strain evidence="2 3">ATCC 15676</strain>
    </source>
</reference>
<dbReference type="AlphaFoldDB" id="A0A345XLL0"/>
<organism evidence="2 3">
    <name type="scientific">Streptomyces armeniacus</name>
    <dbReference type="NCBI Taxonomy" id="83291"/>
    <lineage>
        <taxon>Bacteria</taxon>
        <taxon>Bacillati</taxon>
        <taxon>Actinomycetota</taxon>
        <taxon>Actinomycetes</taxon>
        <taxon>Kitasatosporales</taxon>
        <taxon>Streptomycetaceae</taxon>
        <taxon>Streptomyces</taxon>
    </lineage>
</organism>
<keyword evidence="3" id="KW-1185">Reference proteome</keyword>
<protein>
    <submittedName>
        <fullName evidence="2">Uncharacterized protein</fullName>
    </submittedName>
</protein>
<evidence type="ECO:0000313" key="3">
    <source>
        <dbReference type="Proteomes" id="UP000254425"/>
    </source>
</evidence>
<evidence type="ECO:0000313" key="2">
    <source>
        <dbReference type="EMBL" id="AXK32526.1"/>
    </source>
</evidence>
<feature type="compositionally biased region" description="Basic residues" evidence="1">
    <location>
        <begin position="58"/>
        <end position="77"/>
    </location>
</feature>
<feature type="region of interest" description="Disordered" evidence="1">
    <location>
        <begin position="1"/>
        <end position="77"/>
    </location>
</feature>
<proteinExistence type="predicted"/>
<evidence type="ECO:0000256" key="1">
    <source>
        <dbReference type="SAM" id="MobiDB-lite"/>
    </source>
</evidence>
<name>A0A345XLL0_9ACTN</name>
<dbReference type="EMBL" id="CP031320">
    <property type="protein sequence ID" value="AXK32526.1"/>
    <property type="molecule type" value="Genomic_DNA"/>
</dbReference>
<dbReference type="Proteomes" id="UP000254425">
    <property type="component" value="Chromosome"/>
</dbReference>
<accession>A0A345XLL0</accession>
<sequence>MPVGGPPALDVRGEGRGAVPLQAGGEDGPPRDGAGARGGGRFRRGRNDAKGLRERVQPRRARAARRRQHRRMRTFRW</sequence>
<feature type="compositionally biased region" description="Basic and acidic residues" evidence="1">
    <location>
        <begin position="45"/>
        <end position="57"/>
    </location>
</feature>
<dbReference type="KEGG" id="sarm:DVA86_07555"/>